<gene>
    <name evidence="1" type="ORF">CRHIZ90672A_00003717</name>
</gene>
<evidence type="ECO:0000313" key="2">
    <source>
        <dbReference type="Proteomes" id="UP000696573"/>
    </source>
</evidence>
<protein>
    <submittedName>
        <fullName evidence="1">Uncharacterized protein</fullName>
    </submittedName>
</protein>
<evidence type="ECO:0000313" key="1">
    <source>
        <dbReference type="EMBL" id="CAH0027189.1"/>
    </source>
</evidence>
<proteinExistence type="predicted"/>
<dbReference type="AlphaFoldDB" id="A0A9N9YSE7"/>
<dbReference type="Proteomes" id="UP000696573">
    <property type="component" value="Unassembled WGS sequence"/>
</dbReference>
<accession>A0A9N9YSE7</accession>
<reference evidence="1" key="1">
    <citation type="submission" date="2021-10" db="EMBL/GenBank/DDBJ databases">
        <authorList>
            <person name="Piombo E."/>
        </authorList>
    </citation>
    <scope>NUCLEOTIDE SEQUENCE</scope>
</reference>
<keyword evidence="2" id="KW-1185">Reference proteome</keyword>
<comment type="caution">
    <text evidence="1">The sequence shown here is derived from an EMBL/GenBank/DDBJ whole genome shotgun (WGS) entry which is preliminary data.</text>
</comment>
<sequence length="61" mass="6848">MSDPEASAWTCLEALRTQARTKVHSPIKGKMVAAAYSQKSCGKGGDKLRRDNWLRIEEIEK</sequence>
<organism evidence="1 2">
    <name type="scientific">Clonostachys rhizophaga</name>
    <dbReference type="NCBI Taxonomy" id="160324"/>
    <lineage>
        <taxon>Eukaryota</taxon>
        <taxon>Fungi</taxon>
        <taxon>Dikarya</taxon>
        <taxon>Ascomycota</taxon>
        <taxon>Pezizomycotina</taxon>
        <taxon>Sordariomycetes</taxon>
        <taxon>Hypocreomycetidae</taxon>
        <taxon>Hypocreales</taxon>
        <taxon>Bionectriaceae</taxon>
        <taxon>Clonostachys</taxon>
    </lineage>
</organism>
<dbReference type="EMBL" id="CABFNQ020000726">
    <property type="protein sequence ID" value="CAH0027189.1"/>
    <property type="molecule type" value="Genomic_DNA"/>
</dbReference>
<name>A0A9N9YSE7_9HYPO</name>